<name>A0A1Y2CUP7_9FUNG</name>
<sequence length="150" mass="16536">MLRLRVIAFTSAHPKKLRNLFARLFSTASAPPTIHSGPIVTSHRSKFQAHCTRIQTTAQIPHILNTIKDSKKMKSATHQMVAYRLPSGETGKDDDGEGGAGERLVTLLEKRGDLGVLVVVTRWYGGVKLGGERFRIITGCVKELLESVKM</sequence>
<dbReference type="Proteomes" id="UP000193642">
    <property type="component" value="Unassembled WGS sequence"/>
</dbReference>
<dbReference type="EMBL" id="MCGO01000006">
    <property type="protein sequence ID" value="ORY50779.1"/>
    <property type="molecule type" value="Genomic_DNA"/>
</dbReference>
<protein>
    <submittedName>
        <fullName evidence="3">Ribosomal protein S5 domain 2-like protein</fullName>
    </submittedName>
</protein>
<evidence type="ECO:0000313" key="4">
    <source>
        <dbReference type="Proteomes" id="UP000193642"/>
    </source>
</evidence>
<accession>A0A1Y2CUP7</accession>
<dbReference type="Pfam" id="PF01205">
    <property type="entry name" value="Impact_N"/>
    <property type="match status" value="1"/>
</dbReference>
<dbReference type="InterPro" id="IPR001498">
    <property type="entry name" value="Impact_N"/>
</dbReference>
<keyword evidence="3" id="KW-0689">Ribosomal protein</keyword>
<comment type="caution">
    <text evidence="3">The sequence shown here is derived from an EMBL/GenBank/DDBJ whole genome shotgun (WGS) entry which is preliminary data.</text>
</comment>
<dbReference type="InterPro" id="IPR020568">
    <property type="entry name" value="Ribosomal_Su5_D2-typ_SF"/>
</dbReference>
<dbReference type="PANTHER" id="PTHR16301">
    <property type="entry name" value="IMPACT-RELATED"/>
    <property type="match status" value="1"/>
</dbReference>
<proteinExistence type="inferred from homology"/>
<evidence type="ECO:0000313" key="3">
    <source>
        <dbReference type="EMBL" id="ORY50779.1"/>
    </source>
</evidence>
<evidence type="ECO:0000256" key="1">
    <source>
        <dbReference type="ARBA" id="ARBA00007665"/>
    </source>
</evidence>
<dbReference type="InterPro" id="IPR023582">
    <property type="entry name" value="Impact"/>
</dbReference>
<gene>
    <name evidence="3" type="ORF">BCR33DRAFT_712764</name>
</gene>
<reference evidence="3 4" key="1">
    <citation type="submission" date="2016-07" db="EMBL/GenBank/DDBJ databases">
        <title>Pervasive Adenine N6-methylation of Active Genes in Fungi.</title>
        <authorList>
            <consortium name="DOE Joint Genome Institute"/>
            <person name="Mondo S.J."/>
            <person name="Dannebaum R.O."/>
            <person name="Kuo R.C."/>
            <person name="Labutti K."/>
            <person name="Haridas S."/>
            <person name="Kuo A."/>
            <person name="Salamov A."/>
            <person name="Ahrendt S.R."/>
            <person name="Lipzen A."/>
            <person name="Sullivan W."/>
            <person name="Andreopoulos W.B."/>
            <person name="Clum A."/>
            <person name="Lindquist E."/>
            <person name="Daum C."/>
            <person name="Ramamoorthy G.K."/>
            <person name="Gryganskyi A."/>
            <person name="Culley D."/>
            <person name="Magnuson J.K."/>
            <person name="James T.Y."/>
            <person name="O'Malley M.A."/>
            <person name="Stajich J.E."/>
            <person name="Spatafora J.W."/>
            <person name="Visel A."/>
            <person name="Grigoriev I.V."/>
        </authorList>
    </citation>
    <scope>NUCLEOTIDE SEQUENCE [LARGE SCALE GENOMIC DNA]</scope>
    <source>
        <strain evidence="3 4">JEL800</strain>
    </source>
</reference>
<dbReference type="OrthoDB" id="69641at2759"/>
<comment type="similarity">
    <text evidence="1">Belongs to the IMPACT family.</text>
</comment>
<dbReference type="InterPro" id="IPR036956">
    <property type="entry name" value="Impact_N_sf"/>
</dbReference>
<dbReference type="GO" id="GO:0005840">
    <property type="term" value="C:ribosome"/>
    <property type="evidence" value="ECO:0007669"/>
    <property type="project" value="UniProtKB-KW"/>
</dbReference>
<dbReference type="AlphaFoldDB" id="A0A1Y2CUP7"/>
<dbReference type="GO" id="GO:0005737">
    <property type="term" value="C:cytoplasm"/>
    <property type="evidence" value="ECO:0007669"/>
    <property type="project" value="TreeGrafter"/>
</dbReference>
<keyword evidence="4" id="KW-1185">Reference proteome</keyword>
<dbReference type="PANTHER" id="PTHR16301:SF25">
    <property type="entry name" value="PROTEIN IMPACT"/>
    <property type="match status" value="1"/>
</dbReference>
<evidence type="ECO:0000259" key="2">
    <source>
        <dbReference type="Pfam" id="PF01205"/>
    </source>
</evidence>
<dbReference type="Gene3D" id="3.30.230.30">
    <property type="entry name" value="Impact, N-terminal domain"/>
    <property type="match status" value="1"/>
</dbReference>
<dbReference type="GO" id="GO:0006446">
    <property type="term" value="P:regulation of translational initiation"/>
    <property type="evidence" value="ECO:0007669"/>
    <property type="project" value="TreeGrafter"/>
</dbReference>
<dbReference type="STRING" id="329046.A0A1Y2CUP7"/>
<dbReference type="SUPFAM" id="SSF54211">
    <property type="entry name" value="Ribosomal protein S5 domain 2-like"/>
    <property type="match status" value="1"/>
</dbReference>
<organism evidence="3 4">
    <name type="scientific">Rhizoclosmatium globosum</name>
    <dbReference type="NCBI Taxonomy" id="329046"/>
    <lineage>
        <taxon>Eukaryota</taxon>
        <taxon>Fungi</taxon>
        <taxon>Fungi incertae sedis</taxon>
        <taxon>Chytridiomycota</taxon>
        <taxon>Chytridiomycota incertae sedis</taxon>
        <taxon>Chytridiomycetes</taxon>
        <taxon>Chytridiales</taxon>
        <taxon>Chytriomycetaceae</taxon>
        <taxon>Rhizoclosmatium</taxon>
    </lineage>
</organism>
<feature type="domain" description="Impact N-terminal" evidence="2">
    <location>
        <begin position="44"/>
        <end position="145"/>
    </location>
</feature>
<dbReference type="GO" id="GO:0140469">
    <property type="term" value="P:GCN2-mediated signaling"/>
    <property type="evidence" value="ECO:0007669"/>
    <property type="project" value="TreeGrafter"/>
</dbReference>
<keyword evidence="3" id="KW-0687">Ribonucleoprotein</keyword>